<proteinExistence type="predicted"/>
<protein>
    <submittedName>
        <fullName evidence="3">Glycosyltransferase involved in cell wall biosynthesis</fullName>
    </submittedName>
</protein>
<dbReference type="Pfam" id="PF13181">
    <property type="entry name" value="TPR_8"/>
    <property type="match status" value="1"/>
</dbReference>
<dbReference type="PROSITE" id="PS50005">
    <property type="entry name" value="TPR"/>
    <property type="match status" value="1"/>
</dbReference>
<dbReference type="SUPFAM" id="SSF48452">
    <property type="entry name" value="TPR-like"/>
    <property type="match status" value="1"/>
</dbReference>
<dbReference type="RefSeq" id="WP_198767514.1">
    <property type="nucleotide sequence ID" value="NZ_JAEACF010000001.1"/>
</dbReference>
<dbReference type="InterPro" id="IPR011990">
    <property type="entry name" value="TPR-like_helical_dom_sf"/>
</dbReference>
<sequence length="361" mass="42473">MCSISLCMIVKNEESTLGKCLESISSVVDEIIIVDTGSTDHTKKIARSFTSLVYDFHWIYDFSAARNFAFAQATKDYILWFDADDLLLKEDQAKLVSLKKELVDSIDSVTMLYNYAFDEFGNVTTSLRRNRLVKRSKNFQWVGPVHEYLNVSGNIKHSDIVVTHTRTHGHSGRNLAIFENRVTRGETFSPRDLYYYGNELMDNQQYEKASIIYEKFIKEKNGWSEDIISACYRLSGIYMMTDKFDDAFRVAMKSFDYDPPRAELCCRLGSLFLKQQKYDQARFWFKQAIELKKPEDHLGFIQEAYWSWFPHLQLCICYYHLGEFEKSYEHNEQARKHRPSDEHVLHNKKLLEEKHKIEVKI</sequence>
<evidence type="ECO:0000259" key="2">
    <source>
        <dbReference type="Pfam" id="PF00535"/>
    </source>
</evidence>
<keyword evidence="1" id="KW-0802">TPR repeat</keyword>
<accession>A0ABV2LHT8</accession>
<evidence type="ECO:0000313" key="4">
    <source>
        <dbReference type="Proteomes" id="UP001549097"/>
    </source>
</evidence>
<feature type="domain" description="Glycosyltransferase 2-like" evidence="2">
    <location>
        <begin position="5"/>
        <end position="134"/>
    </location>
</feature>
<dbReference type="InterPro" id="IPR001173">
    <property type="entry name" value="Glyco_trans_2-like"/>
</dbReference>
<evidence type="ECO:0000313" key="3">
    <source>
        <dbReference type="EMBL" id="MET3728159.1"/>
    </source>
</evidence>
<feature type="repeat" description="TPR" evidence="1">
    <location>
        <begin position="262"/>
        <end position="295"/>
    </location>
</feature>
<reference evidence="3 4" key="1">
    <citation type="submission" date="2024-06" db="EMBL/GenBank/DDBJ databases">
        <title>Genomic Encyclopedia of Type Strains, Phase IV (KMG-IV): sequencing the most valuable type-strain genomes for metagenomic binning, comparative biology and taxonomic classification.</title>
        <authorList>
            <person name="Goeker M."/>
        </authorList>
    </citation>
    <scope>NUCLEOTIDE SEQUENCE [LARGE SCALE GENOMIC DNA]</scope>
    <source>
        <strain evidence="3 4">DSM 100124</strain>
    </source>
</reference>
<organism evidence="3 4">
    <name type="scientific">Fictibacillus halophilus</name>
    <dbReference type="NCBI Taxonomy" id="1610490"/>
    <lineage>
        <taxon>Bacteria</taxon>
        <taxon>Bacillati</taxon>
        <taxon>Bacillota</taxon>
        <taxon>Bacilli</taxon>
        <taxon>Bacillales</taxon>
        <taxon>Fictibacillaceae</taxon>
        <taxon>Fictibacillus</taxon>
    </lineage>
</organism>
<dbReference type="SUPFAM" id="SSF53448">
    <property type="entry name" value="Nucleotide-diphospho-sugar transferases"/>
    <property type="match status" value="1"/>
</dbReference>
<dbReference type="SMART" id="SM00028">
    <property type="entry name" value="TPR"/>
    <property type="match status" value="3"/>
</dbReference>
<dbReference type="Pfam" id="PF00535">
    <property type="entry name" value="Glycos_transf_2"/>
    <property type="match status" value="1"/>
</dbReference>
<dbReference type="PANTHER" id="PTHR43630:SF2">
    <property type="entry name" value="GLYCOSYLTRANSFERASE"/>
    <property type="match status" value="1"/>
</dbReference>
<gene>
    <name evidence="3" type="ORF">ABID52_001740</name>
</gene>
<dbReference type="CDD" id="cd02511">
    <property type="entry name" value="Beta4Glucosyltransferase"/>
    <property type="match status" value="1"/>
</dbReference>
<dbReference type="Gene3D" id="1.25.40.10">
    <property type="entry name" value="Tetratricopeptide repeat domain"/>
    <property type="match status" value="1"/>
</dbReference>
<dbReference type="PANTHER" id="PTHR43630">
    <property type="entry name" value="POLY-BETA-1,6-N-ACETYL-D-GLUCOSAMINE SYNTHASE"/>
    <property type="match status" value="1"/>
</dbReference>
<name>A0ABV2LHT8_9BACL</name>
<dbReference type="EMBL" id="JBEPMP010000001">
    <property type="protein sequence ID" value="MET3728159.1"/>
    <property type="molecule type" value="Genomic_DNA"/>
</dbReference>
<keyword evidence="4" id="KW-1185">Reference proteome</keyword>
<evidence type="ECO:0000256" key="1">
    <source>
        <dbReference type="PROSITE-ProRule" id="PRU00339"/>
    </source>
</evidence>
<dbReference type="InterPro" id="IPR029044">
    <property type="entry name" value="Nucleotide-diphossugar_trans"/>
</dbReference>
<comment type="caution">
    <text evidence="3">The sequence shown here is derived from an EMBL/GenBank/DDBJ whole genome shotgun (WGS) entry which is preliminary data.</text>
</comment>
<dbReference type="Gene3D" id="3.90.550.10">
    <property type="entry name" value="Spore Coat Polysaccharide Biosynthesis Protein SpsA, Chain A"/>
    <property type="match status" value="1"/>
</dbReference>
<dbReference type="InterPro" id="IPR019734">
    <property type="entry name" value="TPR_rpt"/>
</dbReference>
<dbReference type="Proteomes" id="UP001549097">
    <property type="component" value="Unassembled WGS sequence"/>
</dbReference>